<evidence type="ECO:0000256" key="1">
    <source>
        <dbReference type="SAM" id="SignalP"/>
    </source>
</evidence>
<organism evidence="2 3">
    <name type="scientific">Prorocentrum cordatum</name>
    <dbReference type="NCBI Taxonomy" id="2364126"/>
    <lineage>
        <taxon>Eukaryota</taxon>
        <taxon>Sar</taxon>
        <taxon>Alveolata</taxon>
        <taxon>Dinophyceae</taxon>
        <taxon>Prorocentrales</taxon>
        <taxon>Prorocentraceae</taxon>
        <taxon>Prorocentrum</taxon>
    </lineage>
</organism>
<accession>A0ABN9UDG1</accession>
<dbReference type="EMBL" id="CAUYUJ010015660">
    <property type="protein sequence ID" value="CAK0856734.1"/>
    <property type="molecule type" value="Genomic_DNA"/>
</dbReference>
<name>A0ABN9UDG1_9DINO</name>
<feature type="chain" id="PRO_5046845736" evidence="1">
    <location>
        <begin position="18"/>
        <end position="175"/>
    </location>
</feature>
<feature type="signal peptide" evidence="1">
    <location>
        <begin position="1"/>
        <end position="17"/>
    </location>
</feature>
<comment type="caution">
    <text evidence="2">The sequence shown here is derived from an EMBL/GenBank/DDBJ whole genome shotgun (WGS) entry which is preliminary data.</text>
</comment>
<evidence type="ECO:0000313" key="2">
    <source>
        <dbReference type="EMBL" id="CAK0856734.1"/>
    </source>
</evidence>
<reference evidence="2" key="1">
    <citation type="submission" date="2023-10" db="EMBL/GenBank/DDBJ databases">
        <authorList>
            <person name="Chen Y."/>
            <person name="Shah S."/>
            <person name="Dougan E. K."/>
            <person name="Thang M."/>
            <person name="Chan C."/>
        </authorList>
    </citation>
    <scope>NUCLEOTIDE SEQUENCE [LARGE SCALE GENOMIC DNA]</scope>
</reference>
<dbReference type="Proteomes" id="UP001189429">
    <property type="component" value="Unassembled WGS sequence"/>
</dbReference>
<keyword evidence="3" id="KW-1185">Reference proteome</keyword>
<sequence>MWVRWWSRLSWSACSAAKRLRIFLNCAVICLDTYPLTFGGSMPLQGPKWGIKRTADGKRQRQLVEAGAKATTRKEKLENMVVFFAALALPQAAEVRDLIGATFYTVLLAADHGIAKAMVQAGRDYHTAAKDPKGTPKGETDLLGPPFLHVFTELVTAAHGLGALAENHKIVLGKL</sequence>
<evidence type="ECO:0000313" key="3">
    <source>
        <dbReference type="Proteomes" id="UP001189429"/>
    </source>
</evidence>
<keyword evidence="1" id="KW-0732">Signal</keyword>
<proteinExistence type="predicted"/>
<protein>
    <submittedName>
        <fullName evidence="2">Uncharacterized protein</fullName>
    </submittedName>
</protein>
<gene>
    <name evidence="2" type="ORF">PCOR1329_LOCUS47024</name>
</gene>